<evidence type="ECO:0000256" key="14">
    <source>
        <dbReference type="RuleBase" id="RU361161"/>
    </source>
</evidence>
<keyword evidence="12 14" id="KW-0326">Glycosidase</keyword>
<dbReference type="FunFam" id="3.20.20.300:FF:000002">
    <property type="entry name" value="Probable beta-glucosidase"/>
    <property type="match status" value="1"/>
</dbReference>
<accession>A0A9Q8PFL4</accession>
<dbReference type="Pfam" id="PF00933">
    <property type="entry name" value="Glyco_hydro_3"/>
    <property type="match status" value="1"/>
</dbReference>
<dbReference type="InterPro" id="IPR036962">
    <property type="entry name" value="Glyco_hydro_3_N_sf"/>
</dbReference>
<dbReference type="Proteomes" id="UP000756132">
    <property type="component" value="Chromosome 9"/>
</dbReference>
<keyword evidence="7 15" id="KW-0732">Signal</keyword>
<evidence type="ECO:0000256" key="1">
    <source>
        <dbReference type="ARBA" id="ARBA00000448"/>
    </source>
</evidence>
<dbReference type="GeneID" id="71988862"/>
<keyword evidence="8 14" id="KW-0378">Hydrolase</keyword>
<dbReference type="PRINTS" id="PR00133">
    <property type="entry name" value="GLHYDRLASE3"/>
</dbReference>
<dbReference type="InterPro" id="IPR013783">
    <property type="entry name" value="Ig-like_fold"/>
</dbReference>
<dbReference type="KEGG" id="ffu:CLAFUR5_08984"/>
<keyword evidence="9" id="KW-0136">Cellulose degradation</keyword>
<comment type="subcellular location">
    <subcellularLocation>
        <location evidence="2">Secreted</location>
    </subcellularLocation>
</comment>
<dbReference type="InterPro" id="IPR036881">
    <property type="entry name" value="Glyco_hydro_3_C_sf"/>
</dbReference>
<keyword evidence="10" id="KW-0325">Glycoprotein</keyword>
<evidence type="ECO:0000256" key="12">
    <source>
        <dbReference type="ARBA" id="ARBA00023295"/>
    </source>
</evidence>
<evidence type="ECO:0000256" key="5">
    <source>
        <dbReference type="ARBA" id="ARBA00012744"/>
    </source>
</evidence>
<dbReference type="InterPro" id="IPR019800">
    <property type="entry name" value="Glyco_hydro_3_AS"/>
</dbReference>
<evidence type="ECO:0000256" key="4">
    <source>
        <dbReference type="ARBA" id="ARBA00005336"/>
    </source>
</evidence>
<dbReference type="GO" id="GO:0030245">
    <property type="term" value="P:cellulose catabolic process"/>
    <property type="evidence" value="ECO:0007669"/>
    <property type="project" value="UniProtKB-KW"/>
</dbReference>
<dbReference type="Gene3D" id="2.60.40.10">
    <property type="entry name" value="Immunoglobulins"/>
    <property type="match status" value="1"/>
</dbReference>
<comment type="catalytic activity">
    <reaction evidence="1 14">
        <text>Hydrolysis of terminal, non-reducing beta-D-glucosyl residues with release of beta-D-glucose.</text>
        <dbReference type="EC" id="3.2.1.21"/>
    </reaction>
</comment>
<dbReference type="Gene3D" id="3.40.50.1700">
    <property type="entry name" value="Glycoside hydrolase family 3 C-terminal domain"/>
    <property type="match status" value="1"/>
</dbReference>
<dbReference type="InterPro" id="IPR002772">
    <property type="entry name" value="Glyco_hydro_3_C"/>
</dbReference>
<proteinExistence type="inferred from homology"/>
<dbReference type="GO" id="GO:0008422">
    <property type="term" value="F:beta-glucosidase activity"/>
    <property type="evidence" value="ECO:0007669"/>
    <property type="project" value="UniProtKB-EC"/>
</dbReference>
<dbReference type="Pfam" id="PF01915">
    <property type="entry name" value="Glyco_hydro_3_C"/>
    <property type="match status" value="1"/>
</dbReference>
<dbReference type="GO" id="GO:0005576">
    <property type="term" value="C:extracellular region"/>
    <property type="evidence" value="ECO:0007669"/>
    <property type="project" value="UniProtKB-SubCell"/>
</dbReference>
<dbReference type="PANTHER" id="PTHR42715">
    <property type="entry name" value="BETA-GLUCOSIDASE"/>
    <property type="match status" value="1"/>
</dbReference>
<keyword evidence="13 14" id="KW-0624">Polysaccharide degradation</keyword>
<evidence type="ECO:0000256" key="7">
    <source>
        <dbReference type="ARBA" id="ARBA00022729"/>
    </source>
</evidence>
<reference evidence="17" key="2">
    <citation type="journal article" date="2022" name="Microb. Genom.">
        <title>A chromosome-scale genome assembly of the tomato pathogen Cladosporium fulvum reveals a compartmentalized genome architecture and the presence of a dispensable chromosome.</title>
        <authorList>
            <person name="Zaccaron A.Z."/>
            <person name="Chen L.H."/>
            <person name="Samaras A."/>
            <person name="Stergiopoulos I."/>
        </authorList>
    </citation>
    <scope>NUCLEOTIDE SEQUENCE</scope>
    <source>
        <strain evidence="17">Race5_Kim</strain>
    </source>
</reference>
<dbReference type="InterPro" id="IPR001764">
    <property type="entry name" value="Glyco_hydro_3_N"/>
</dbReference>
<protein>
    <recommendedName>
        <fullName evidence="5 14">beta-glucosidase</fullName>
        <ecNumber evidence="5 14">3.2.1.21</ecNumber>
    </recommendedName>
</protein>
<dbReference type="SMART" id="SM01217">
    <property type="entry name" value="Fn3_like"/>
    <property type="match status" value="1"/>
</dbReference>
<comment type="pathway">
    <text evidence="3 14">Glycan metabolism; cellulose degradation.</text>
</comment>
<dbReference type="InterPro" id="IPR050288">
    <property type="entry name" value="Cellulose_deg_GH3"/>
</dbReference>
<dbReference type="PROSITE" id="PS00775">
    <property type="entry name" value="GLYCOSYL_HYDROL_F3"/>
    <property type="match status" value="1"/>
</dbReference>
<keyword evidence="6" id="KW-0964">Secreted</keyword>
<name>A0A9Q8PFL4_PASFU</name>
<dbReference type="EMBL" id="CP090171">
    <property type="protein sequence ID" value="UJO21588.1"/>
    <property type="molecule type" value="Genomic_DNA"/>
</dbReference>
<evidence type="ECO:0000313" key="18">
    <source>
        <dbReference type="Proteomes" id="UP000756132"/>
    </source>
</evidence>
<dbReference type="EC" id="3.2.1.21" evidence="5 14"/>
<evidence type="ECO:0000256" key="13">
    <source>
        <dbReference type="ARBA" id="ARBA00023326"/>
    </source>
</evidence>
<dbReference type="PANTHER" id="PTHR42715:SF5">
    <property type="entry name" value="BETA-GLUCOSIDASE M-RELATED"/>
    <property type="match status" value="1"/>
</dbReference>
<feature type="signal peptide" evidence="15">
    <location>
        <begin position="1"/>
        <end position="19"/>
    </location>
</feature>
<evidence type="ECO:0000256" key="8">
    <source>
        <dbReference type="ARBA" id="ARBA00022801"/>
    </source>
</evidence>
<sequence length="867" mass="92367">MTRGWIACAVAFAIQTAYAQTSTTNCSAAAASIEASPIASILRPIGFVPENLVDAAAVVLAGIANTNQQEIIGALNQTGIDPRKSCNPSGYYDYGHSPPVYPSPEGSGDGLWANAYAQARALVSQMTDEEKNAIVTPANDTQGCSGFTGNVSRLNFPGICLNDASSGVRLSDTAKVNGYPAGLSVGASWDKGLAWWRANYIGKEFKAKGVNVALGPVVGPLGRVAKGGRNWEGFSNDPYLAGALVEPTVQGLQLSVVSCVKHYIGNEQETNRNPFLQGFLLPSGINLNNSVSSNIDDRTMHELYLWPFYDAVKAGVGSVMCSYQRINNSYGCQNSATLNGLLKTELGFGGFVVSDWYAQHTGIASADAGMDMVMPSGLYWGNNQLATAVNNGSMNATRLDDMATRILAAWYRFAPFTAPGIKANNATDAREAAANQILLQSAVEGHVLVKNENSALPLKQPAALSLFGWDAISGSNTSASQPDLYPVSLANTQQYINGDPFGGLQYLMSAASFMPAGSSIPEIAFNGTIISGGGSGGIAPASMVSPFDAIKRQTDIDGTILYTDFVTQDPVVQDSDACLVLINAQSAETADRSRLADEYSDTLVTNVASKCSNTIVVIHNAGIRLVDRWIDHSNITAAIYAHLPGQASGDALVEILYGRQSPSGRLPYTVAKQEADYGTLLNATLPDAQNPQYSQSNFTEGVHIDYRDFIKRDIVPRFAFGYGLTYTTFTYSNLSVALNDAVNCSLAPPDAGSKTSEGGLASLYDYVAAASITVTNTGDVAAAEVAQLYLGIPNSGVAKALRGFEKHWIQPGGSASYSFPLRRRDLSVWDTERQMWMMQEGEYKVYVGKSVLDNCLTSKFSLQTRAL</sequence>
<dbReference type="SUPFAM" id="SSF52279">
    <property type="entry name" value="Beta-D-glucan exohydrolase, C-terminal domain"/>
    <property type="match status" value="1"/>
</dbReference>
<feature type="chain" id="PRO_5040201071" description="beta-glucosidase" evidence="15">
    <location>
        <begin position="20"/>
        <end position="867"/>
    </location>
</feature>
<organism evidence="17 18">
    <name type="scientific">Passalora fulva</name>
    <name type="common">Tomato leaf mold</name>
    <name type="synonym">Cladosporium fulvum</name>
    <dbReference type="NCBI Taxonomy" id="5499"/>
    <lineage>
        <taxon>Eukaryota</taxon>
        <taxon>Fungi</taxon>
        <taxon>Dikarya</taxon>
        <taxon>Ascomycota</taxon>
        <taxon>Pezizomycotina</taxon>
        <taxon>Dothideomycetes</taxon>
        <taxon>Dothideomycetidae</taxon>
        <taxon>Mycosphaerellales</taxon>
        <taxon>Mycosphaerellaceae</taxon>
        <taxon>Fulvia</taxon>
    </lineage>
</organism>
<evidence type="ECO:0000256" key="11">
    <source>
        <dbReference type="ARBA" id="ARBA00023277"/>
    </source>
</evidence>
<dbReference type="SUPFAM" id="SSF51445">
    <property type="entry name" value="(Trans)glycosidases"/>
    <property type="match status" value="1"/>
</dbReference>
<keyword evidence="18" id="KW-1185">Reference proteome</keyword>
<dbReference type="RefSeq" id="XP_047765954.1">
    <property type="nucleotide sequence ID" value="XM_047908132.1"/>
</dbReference>
<reference evidence="17" key="1">
    <citation type="submission" date="2021-12" db="EMBL/GenBank/DDBJ databases">
        <authorList>
            <person name="Zaccaron A."/>
            <person name="Stergiopoulos I."/>
        </authorList>
    </citation>
    <scope>NUCLEOTIDE SEQUENCE</scope>
    <source>
        <strain evidence="17">Race5_Kim</strain>
    </source>
</reference>
<comment type="similarity">
    <text evidence="4 14">Belongs to the glycosyl hydrolase 3 family.</text>
</comment>
<dbReference type="OrthoDB" id="416222at2759"/>
<evidence type="ECO:0000256" key="15">
    <source>
        <dbReference type="SAM" id="SignalP"/>
    </source>
</evidence>
<gene>
    <name evidence="17" type="ORF">CLAFUR5_08984</name>
</gene>
<evidence type="ECO:0000256" key="3">
    <source>
        <dbReference type="ARBA" id="ARBA00004987"/>
    </source>
</evidence>
<feature type="domain" description="Fibronectin type III-like" evidence="16">
    <location>
        <begin position="784"/>
        <end position="851"/>
    </location>
</feature>
<dbReference type="Pfam" id="PF14310">
    <property type="entry name" value="Fn3-like"/>
    <property type="match status" value="1"/>
</dbReference>
<dbReference type="AlphaFoldDB" id="A0A9Q8PFL4"/>
<evidence type="ECO:0000256" key="9">
    <source>
        <dbReference type="ARBA" id="ARBA00023001"/>
    </source>
</evidence>
<dbReference type="Gene3D" id="3.20.20.300">
    <property type="entry name" value="Glycoside hydrolase, family 3, N-terminal domain"/>
    <property type="match status" value="1"/>
</dbReference>
<evidence type="ECO:0000259" key="16">
    <source>
        <dbReference type="SMART" id="SM01217"/>
    </source>
</evidence>
<evidence type="ECO:0000256" key="2">
    <source>
        <dbReference type="ARBA" id="ARBA00004613"/>
    </source>
</evidence>
<evidence type="ECO:0000256" key="6">
    <source>
        <dbReference type="ARBA" id="ARBA00022525"/>
    </source>
</evidence>
<dbReference type="InterPro" id="IPR017853">
    <property type="entry name" value="GH"/>
</dbReference>
<evidence type="ECO:0000313" key="17">
    <source>
        <dbReference type="EMBL" id="UJO21588.1"/>
    </source>
</evidence>
<keyword evidence="11 14" id="KW-0119">Carbohydrate metabolism</keyword>
<evidence type="ECO:0000256" key="10">
    <source>
        <dbReference type="ARBA" id="ARBA00023180"/>
    </source>
</evidence>
<dbReference type="InterPro" id="IPR026891">
    <property type="entry name" value="Fn3-like"/>
</dbReference>